<dbReference type="Proteomes" id="UP000092445">
    <property type="component" value="Unassembled WGS sequence"/>
</dbReference>
<feature type="domain" description="Protein kinase" evidence="12">
    <location>
        <begin position="359"/>
        <end position="491"/>
    </location>
</feature>
<dbReference type="Gene3D" id="2.60.120.1190">
    <property type="match status" value="1"/>
</dbReference>
<evidence type="ECO:0000256" key="3">
    <source>
        <dbReference type="ARBA" id="ARBA00022729"/>
    </source>
</evidence>
<dbReference type="GO" id="GO:0002009">
    <property type="term" value="P:morphogenesis of an epithelium"/>
    <property type="evidence" value="ECO:0007669"/>
    <property type="project" value="UniProtKB-ARBA"/>
</dbReference>
<keyword evidence="5" id="KW-0067">ATP-binding</keyword>
<name>A0A1A9ZDQ5_GLOPL</name>
<evidence type="ECO:0000256" key="7">
    <source>
        <dbReference type="ARBA" id="ARBA00023136"/>
    </source>
</evidence>
<evidence type="ECO:0000256" key="9">
    <source>
        <dbReference type="ARBA" id="ARBA00023180"/>
    </source>
</evidence>
<feature type="compositionally biased region" description="Basic and acidic residues" evidence="10">
    <location>
        <begin position="98"/>
        <end position="112"/>
    </location>
</feature>
<sequence length="491" mass="53862">MTSVFVRAKVFFSIGGRQYIGEPVQFSYMPDTMLDHARDVTIKLHHRLGRYLQLHLYFAARWLMLSEITFISAPIAGNFTDEEFMGASGSQDNSEYPFQRDEVARTPSRDRNLYTPQVISPKPIDQEPEPNIVGVIITVLTTIILLLVAIILLIIARNKRARGRGNVLDAFQHNFNPDTLGGVDNKRMNGNSMKQAVTMEPDNESIDKSSLYHEPFNVNMYTSAASGCSMNEMQRQHLTPDYTDVPDIVCQEYAVPHMQDLLPSQKTNSLYSAAGSNISAAGGSVSGVAGGGGSSNYSTIASNNRNTLNTGGGNGGNAGAAVTLTKPHHYNFTELSDFANVDNEEQANCQIQEFPRHSLVIVEKLGSGVFGEYHLCETKGLSTNLAAVATLRPGATENMRKEFRVKAKQLARLKDANVAPLIGACLRDEPICMVLDYSDCLGDLNQFLQEHVAETNNLQAMTKHKCLSASAYLERNTEISIENASTLAIKA</sequence>
<reference evidence="13" key="2">
    <citation type="submission" date="2020-05" db="UniProtKB">
        <authorList>
            <consortium name="EnsemblMetazoa"/>
        </authorList>
    </citation>
    <scope>IDENTIFICATION</scope>
    <source>
        <strain evidence="13">IAEA</strain>
    </source>
</reference>
<feature type="region of interest" description="Disordered" evidence="10">
    <location>
        <begin position="86"/>
        <end position="121"/>
    </location>
</feature>
<dbReference type="GO" id="GO:0004672">
    <property type="term" value="F:protein kinase activity"/>
    <property type="evidence" value="ECO:0007669"/>
    <property type="project" value="InterPro"/>
</dbReference>
<dbReference type="SUPFAM" id="SSF56112">
    <property type="entry name" value="Protein kinase-like (PK-like)"/>
    <property type="match status" value="1"/>
</dbReference>
<dbReference type="InterPro" id="IPR000719">
    <property type="entry name" value="Prot_kinase_dom"/>
</dbReference>
<keyword evidence="2 11" id="KW-0812">Transmembrane</keyword>
<dbReference type="Pfam" id="PF21114">
    <property type="entry name" value="DDR1-2_DS-like"/>
    <property type="match status" value="1"/>
</dbReference>
<evidence type="ECO:0000256" key="4">
    <source>
        <dbReference type="ARBA" id="ARBA00022741"/>
    </source>
</evidence>
<feature type="transmembrane region" description="Helical" evidence="11">
    <location>
        <begin position="54"/>
        <end position="76"/>
    </location>
</feature>
<keyword evidence="4" id="KW-0547">Nucleotide-binding</keyword>
<dbReference type="GO" id="GO:0005524">
    <property type="term" value="F:ATP binding"/>
    <property type="evidence" value="ECO:0007669"/>
    <property type="project" value="UniProtKB-KW"/>
</dbReference>
<evidence type="ECO:0000256" key="11">
    <source>
        <dbReference type="SAM" id="Phobius"/>
    </source>
</evidence>
<feature type="transmembrane region" description="Helical" evidence="11">
    <location>
        <begin position="132"/>
        <end position="156"/>
    </location>
</feature>
<keyword evidence="6 11" id="KW-1133">Transmembrane helix</keyword>
<keyword evidence="8" id="KW-1015">Disulfide bond</keyword>
<keyword evidence="3" id="KW-0732">Signal</keyword>
<dbReference type="InterPro" id="IPR011009">
    <property type="entry name" value="Kinase-like_dom_sf"/>
</dbReference>
<dbReference type="FunFam" id="3.30.200.20:FF:000700">
    <property type="entry name" value="Discoidin domain receptor, isoform F"/>
    <property type="match status" value="1"/>
</dbReference>
<dbReference type="Pfam" id="PF07714">
    <property type="entry name" value="PK_Tyr_Ser-Thr"/>
    <property type="match status" value="1"/>
</dbReference>
<keyword evidence="7 11" id="KW-0472">Membrane</keyword>
<evidence type="ECO:0000256" key="8">
    <source>
        <dbReference type="ARBA" id="ARBA00023157"/>
    </source>
</evidence>
<dbReference type="Gene3D" id="3.30.200.20">
    <property type="entry name" value="Phosphorylase Kinase, domain 1"/>
    <property type="match status" value="1"/>
</dbReference>
<protein>
    <recommendedName>
        <fullName evidence="12">Protein kinase domain-containing protein</fullName>
    </recommendedName>
</protein>
<dbReference type="InterPro" id="IPR050198">
    <property type="entry name" value="Non-receptor_tyrosine_kinases"/>
</dbReference>
<accession>A0A1A9ZDQ5</accession>
<evidence type="ECO:0000259" key="12">
    <source>
        <dbReference type="PROSITE" id="PS50011"/>
    </source>
</evidence>
<reference evidence="14" key="1">
    <citation type="submission" date="2014-03" db="EMBL/GenBank/DDBJ databases">
        <authorList>
            <person name="Aksoy S."/>
            <person name="Warren W."/>
            <person name="Wilson R.K."/>
        </authorList>
    </citation>
    <scope>NUCLEOTIDE SEQUENCE [LARGE SCALE GENOMIC DNA]</scope>
    <source>
        <strain evidence="14">IAEA</strain>
    </source>
</reference>
<evidence type="ECO:0000256" key="2">
    <source>
        <dbReference type="ARBA" id="ARBA00022692"/>
    </source>
</evidence>
<proteinExistence type="predicted"/>
<dbReference type="InterPro" id="IPR048525">
    <property type="entry name" value="DDR1-2_DS-like"/>
</dbReference>
<dbReference type="InterPro" id="IPR001245">
    <property type="entry name" value="Ser-Thr/Tyr_kinase_cat_dom"/>
</dbReference>
<comment type="subcellular location">
    <subcellularLocation>
        <location evidence="1">Membrane</location>
        <topology evidence="1">Single-pass type I membrane protein</topology>
    </subcellularLocation>
</comment>
<evidence type="ECO:0000313" key="13">
    <source>
        <dbReference type="EnsemblMetazoa" id="GPAI011541-PA"/>
    </source>
</evidence>
<evidence type="ECO:0000256" key="6">
    <source>
        <dbReference type="ARBA" id="ARBA00022989"/>
    </source>
</evidence>
<dbReference type="PROSITE" id="PS50011">
    <property type="entry name" value="PROTEIN_KINASE_DOM"/>
    <property type="match status" value="1"/>
</dbReference>
<dbReference type="AlphaFoldDB" id="A0A1A9ZDQ5"/>
<organism evidence="13 14">
    <name type="scientific">Glossina pallidipes</name>
    <name type="common">Tsetse fly</name>
    <dbReference type="NCBI Taxonomy" id="7398"/>
    <lineage>
        <taxon>Eukaryota</taxon>
        <taxon>Metazoa</taxon>
        <taxon>Ecdysozoa</taxon>
        <taxon>Arthropoda</taxon>
        <taxon>Hexapoda</taxon>
        <taxon>Insecta</taxon>
        <taxon>Pterygota</taxon>
        <taxon>Neoptera</taxon>
        <taxon>Endopterygota</taxon>
        <taxon>Diptera</taxon>
        <taxon>Brachycera</taxon>
        <taxon>Muscomorpha</taxon>
        <taxon>Hippoboscoidea</taxon>
        <taxon>Glossinidae</taxon>
        <taxon>Glossina</taxon>
    </lineage>
</organism>
<evidence type="ECO:0000256" key="1">
    <source>
        <dbReference type="ARBA" id="ARBA00004479"/>
    </source>
</evidence>
<evidence type="ECO:0000256" key="5">
    <source>
        <dbReference type="ARBA" id="ARBA00022840"/>
    </source>
</evidence>
<keyword evidence="14" id="KW-1185">Reference proteome</keyword>
<evidence type="ECO:0000256" key="10">
    <source>
        <dbReference type="SAM" id="MobiDB-lite"/>
    </source>
</evidence>
<dbReference type="PANTHER" id="PTHR24418">
    <property type="entry name" value="TYROSINE-PROTEIN KINASE"/>
    <property type="match status" value="1"/>
</dbReference>
<evidence type="ECO:0000313" key="14">
    <source>
        <dbReference type="Proteomes" id="UP000092445"/>
    </source>
</evidence>
<keyword evidence="9" id="KW-0325">Glycoprotein</keyword>
<dbReference type="VEuPathDB" id="VectorBase:GPAI011541"/>
<dbReference type="GO" id="GO:0016020">
    <property type="term" value="C:membrane"/>
    <property type="evidence" value="ECO:0007669"/>
    <property type="project" value="UniProtKB-SubCell"/>
</dbReference>
<dbReference type="EnsemblMetazoa" id="GPAI011541-RA">
    <property type="protein sequence ID" value="GPAI011541-PA"/>
    <property type="gene ID" value="GPAI011541"/>
</dbReference>